<sequence length="93" mass="10215">MKFTASIFFALGLSAFNEITSAAPVIEAHDVWDPTMTYPTAPYVILEDGFDVRDGHVEVTVPLVQTATFYSLVLYGDSRNWGPEFTIIGDGPL</sequence>
<evidence type="ECO:0000313" key="3">
    <source>
        <dbReference type="Proteomes" id="UP000053257"/>
    </source>
</evidence>
<feature type="chain" id="PRO_5002169447" evidence="1">
    <location>
        <begin position="23"/>
        <end position="93"/>
    </location>
</feature>
<reference evidence="2 3" key="1">
    <citation type="journal article" date="2014" name="PLoS Genet.">
        <title>Analysis of the Phlebiopsis gigantea genome, transcriptome and secretome provides insight into its pioneer colonization strategies of wood.</title>
        <authorList>
            <person name="Hori C."/>
            <person name="Ishida T."/>
            <person name="Igarashi K."/>
            <person name="Samejima M."/>
            <person name="Suzuki H."/>
            <person name="Master E."/>
            <person name="Ferreira P."/>
            <person name="Ruiz-Duenas F.J."/>
            <person name="Held B."/>
            <person name="Canessa P."/>
            <person name="Larrondo L.F."/>
            <person name="Schmoll M."/>
            <person name="Druzhinina I.S."/>
            <person name="Kubicek C.P."/>
            <person name="Gaskell J.A."/>
            <person name="Kersten P."/>
            <person name="St John F."/>
            <person name="Glasner J."/>
            <person name="Sabat G."/>
            <person name="Splinter BonDurant S."/>
            <person name="Syed K."/>
            <person name="Yadav J."/>
            <person name="Mgbeahuruike A.C."/>
            <person name="Kovalchuk A."/>
            <person name="Asiegbu F.O."/>
            <person name="Lackner G."/>
            <person name="Hoffmeister D."/>
            <person name="Rencoret J."/>
            <person name="Gutierrez A."/>
            <person name="Sun H."/>
            <person name="Lindquist E."/>
            <person name="Barry K."/>
            <person name="Riley R."/>
            <person name="Grigoriev I.V."/>
            <person name="Henrissat B."/>
            <person name="Kues U."/>
            <person name="Berka R.M."/>
            <person name="Martinez A.T."/>
            <person name="Covert S.F."/>
            <person name="Blanchette R.A."/>
            <person name="Cullen D."/>
        </authorList>
    </citation>
    <scope>NUCLEOTIDE SEQUENCE [LARGE SCALE GENOMIC DNA]</scope>
    <source>
        <strain evidence="2 3">11061_1 CR5-6</strain>
    </source>
</reference>
<feature type="signal peptide" evidence="1">
    <location>
        <begin position="1"/>
        <end position="22"/>
    </location>
</feature>
<keyword evidence="1" id="KW-0732">Signal</keyword>
<dbReference type="AlphaFoldDB" id="A0A0C3S8Y8"/>
<organism evidence="2 3">
    <name type="scientific">Phlebiopsis gigantea (strain 11061_1 CR5-6)</name>
    <name type="common">White-rot fungus</name>
    <name type="synonym">Peniophora gigantea</name>
    <dbReference type="NCBI Taxonomy" id="745531"/>
    <lineage>
        <taxon>Eukaryota</taxon>
        <taxon>Fungi</taxon>
        <taxon>Dikarya</taxon>
        <taxon>Basidiomycota</taxon>
        <taxon>Agaricomycotina</taxon>
        <taxon>Agaricomycetes</taxon>
        <taxon>Polyporales</taxon>
        <taxon>Phanerochaetaceae</taxon>
        <taxon>Phlebiopsis</taxon>
    </lineage>
</organism>
<evidence type="ECO:0000256" key="1">
    <source>
        <dbReference type="SAM" id="SignalP"/>
    </source>
</evidence>
<accession>A0A0C3S8Y8</accession>
<dbReference type="OrthoDB" id="2317741at2759"/>
<dbReference type="EMBL" id="KN840490">
    <property type="protein sequence ID" value="KIP07822.1"/>
    <property type="molecule type" value="Genomic_DNA"/>
</dbReference>
<name>A0A0C3S8Y8_PHLG1</name>
<dbReference type="Proteomes" id="UP000053257">
    <property type="component" value="Unassembled WGS sequence"/>
</dbReference>
<gene>
    <name evidence="2" type="ORF">PHLGIDRAFT_117792</name>
</gene>
<protein>
    <submittedName>
        <fullName evidence="2">Uncharacterized protein</fullName>
    </submittedName>
</protein>
<proteinExistence type="predicted"/>
<keyword evidence="3" id="KW-1185">Reference proteome</keyword>
<dbReference type="HOGENOM" id="CLU_083660_1_0_1"/>
<evidence type="ECO:0000313" key="2">
    <source>
        <dbReference type="EMBL" id="KIP07822.1"/>
    </source>
</evidence>